<evidence type="ECO:0000313" key="2">
    <source>
        <dbReference type="Proteomes" id="UP000054683"/>
    </source>
</evidence>
<dbReference type="RefSeq" id="WP_156528778.1">
    <property type="nucleotide sequence ID" value="NZ_FCOK02000008.1"/>
</dbReference>
<gene>
    <name evidence="1" type="ORF">AWB69_01741</name>
</gene>
<protein>
    <submittedName>
        <fullName evidence="1">Uncharacterized protein</fullName>
    </submittedName>
</protein>
<dbReference type="Proteomes" id="UP000054683">
    <property type="component" value="Unassembled WGS sequence"/>
</dbReference>
<name>A0A158FWF3_9BURK</name>
<evidence type="ECO:0000313" key="1">
    <source>
        <dbReference type="EMBL" id="SAL24186.1"/>
    </source>
</evidence>
<accession>A0A158FWF3</accession>
<dbReference type="AlphaFoldDB" id="A0A158FWF3"/>
<dbReference type="OrthoDB" id="9103712at2"/>
<sequence>MINCLKHQLYHRVVILPALALGQLMAEHDFNMGQVAVVLLMQGLLHAWHAGTFCRR</sequence>
<organism evidence="1 2">
    <name type="scientific">Caballeronia udeis</name>
    <dbReference type="NCBI Taxonomy" id="1232866"/>
    <lineage>
        <taxon>Bacteria</taxon>
        <taxon>Pseudomonadati</taxon>
        <taxon>Pseudomonadota</taxon>
        <taxon>Betaproteobacteria</taxon>
        <taxon>Burkholderiales</taxon>
        <taxon>Burkholderiaceae</taxon>
        <taxon>Caballeronia</taxon>
    </lineage>
</organism>
<dbReference type="EMBL" id="FCOK02000008">
    <property type="protein sequence ID" value="SAL24186.1"/>
    <property type="molecule type" value="Genomic_DNA"/>
</dbReference>
<reference evidence="1 2" key="1">
    <citation type="submission" date="2016-01" db="EMBL/GenBank/DDBJ databases">
        <authorList>
            <person name="Oliw E.H."/>
        </authorList>
    </citation>
    <scope>NUCLEOTIDE SEQUENCE [LARGE SCALE GENOMIC DNA]</scope>
    <source>
        <strain evidence="1">LMG 27134</strain>
    </source>
</reference>
<proteinExistence type="predicted"/>